<keyword evidence="6" id="KW-0735">Signal-anchor</keyword>
<dbReference type="InterPro" id="IPR003378">
    <property type="entry name" value="Fringe-like_glycosylTrfase"/>
</dbReference>
<keyword evidence="3" id="KW-0328">Glycosyltransferase</keyword>
<dbReference type="SUPFAM" id="SSF53448">
    <property type="entry name" value="Nucleotide-diphospho-sugar transferases"/>
    <property type="match status" value="1"/>
</dbReference>
<organism evidence="12 13">
    <name type="scientific">Phyllotreta striolata</name>
    <name type="common">Striped flea beetle</name>
    <name type="synonym">Crioceris striolata</name>
    <dbReference type="NCBI Taxonomy" id="444603"/>
    <lineage>
        <taxon>Eukaryota</taxon>
        <taxon>Metazoa</taxon>
        <taxon>Ecdysozoa</taxon>
        <taxon>Arthropoda</taxon>
        <taxon>Hexapoda</taxon>
        <taxon>Insecta</taxon>
        <taxon>Pterygota</taxon>
        <taxon>Neoptera</taxon>
        <taxon>Endopterygota</taxon>
        <taxon>Coleoptera</taxon>
        <taxon>Polyphaga</taxon>
        <taxon>Cucujiformia</taxon>
        <taxon>Chrysomeloidea</taxon>
        <taxon>Chrysomelidae</taxon>
        <taxon>Galerucinae</taxon>
        <taxon>Alticini</taxon>
        <taxon>Phyllotreta</taxon>
    </lineage>
</organism>
<dbReference type="AlphaFoldDB" id="A0A9N9TPW5"/>
<proteinExistence type="inferred from homology"/>
<dbReference type="GO" id="GO:0016020">
    <property type="term" value="C:membrane"/>
    <property type="evidence" value="ECO:0007669"/>
    <property type="project" value="UniProtKB-SubCell"/>
</dbReference>
<comment type="similarity">
    <text evidence="2">Belongs to the glycosyltransferase 31 family.</text>
</comment>
<evidence type="ECO:0000256" key="8">
    <source>
        <dbReference type="ARBA" id="ARBA00023136"/>
    </source>
</evidence>
<evidence type="ECO:0000256" key="5">
    <source>
        <dbReference type="ARBA" id="ARBA00022692"/>
    </source>
</evidence>
<feature type="domain" description="Fringe-like glycosyltransferase" evidence="11">
    <location>
        <begin position="85"/>
        <end position="166"/>
    </location>
</feature>
<reference evidence="12" key="1">
    <citation type="submission" date="2022-01" db="EMBL/GenBank/DDBJ databases">
        <authorList>
            <person name="King R."/>
        </authorList>
    </citation>
    <scope>NUCLEOTIDE SEQUENCE</scope>
</reference>
<dbReference type="OrthoDB" id="421979at2759"/>
<evidence type="ECO:0000256" key="10">
    <source>
        <dbReference type="SAM" id="SignalP"/>
    </source>
</evidence>
<comment type="subcellular location">
    <subcellularLocation>
        <location evidence="9">Endomembrane system</location>
        <topology evidence="9">Single-pass membrane protein</topology>
    </subcellularLocation>
    <subcellularLocation>
        <location evidence="1">Membrane</location>
        <topology evidence="1">Single-pass type II membrane protein</topology>
    </subcellularLocation>
</comment>
<dbReference type="EMBL" id="OU900096">
    <property type="protein sequence ID" value="CAG9860838.1"/>
    <property type="molecule type" value="Genomic_DNA"/>
</dbReference>
<evidence type="ECO:0000256" key="6">
    <source>
        <dbReference type="ARBA" id="ARBA00022968"/>
    </source>
</evidence>
<dbReference type="PANTHER" id="PTHR10811">
    <property type="entry name" value="FRINGE-RELATED"/>
    <property type="match status" value="1"/>
</dbReference>
<keyword evidence="4" id="KW-0808">Transferase</keyword>
<dbReference type="GO" id="GO:0016757">
    <property type="term" value="F:glycosyltransferase activity"/>
    <property type="evidence" value="ECO:0007669"/>
    <property type="project" value="UniProtKB-KW"/>
</dbReference>
<keyword evidence="13" id="KW-1185">Reference proteome</keyword>
<evidence type="ECO:0000256" key="1">
    <source>
        <dbReference type="ARBA" id="ARBA00004606"/>
    </source>
</evidence>
<accession>A0A9N9TPW5</accession>
<keyword evidence="10" id="KW-0732">Signal</keyword>
<dbReference type="InterPro" id="IPR029044">
    <property type="entry name" value="Nucleotide-diphossugar_trans"/>
</dbReference>
<evidence type="ECO:0000313" key="13">
    <source>
        <dbReference type="Proteomes" id="UP001153712"/>
    </source>
</evidence>
<evidence type="ECO:0000256" key="2">
    <source>
        <dbReference type="ARBA" id="ARBA00008661"/>
    </source>
</evidence>
<keyword evidence="7" id="KW-1133">Transmembrane helix</keyword>
<gene>
    <name evidence="12" type="ORF">PHYEVI_LOCUS7186</name>
</gene>
<sequence length="462" mass="52565">MVLLLLILLFGFASTLEIQKVVIVVISQDNKYNLGLAQNLTREIFAESEKLYGTRPIVHVSSTDFPSKADWTYLPLFSDLVNSHEDNASWVFFMQDYTAVRLAKLLEIFEKYDHQKEVWFGHALFDQTPTVIHHFAFHENPTIFKYPNVASGFAISFPLLKRLSYKWEEFHKTQTSNFHIDSGHELALFVWKDANGPVLEHEPALCSTFEEPERCGSHPSQFHNCDNLVPRNSIYFAVKTCSKFHKDRVPIVKKTWGGHVTTIKYFSDAEDKSIPTVNLGIPNTEHGHCAKTLAIIKYIASEIKSSSYIKWIVIADDDTILGVTNLQRLLSCYDHGDAICLGERYGFELNGPRGYNYITGGAGMVFSRPLLAKIAESCVCPSLTTPDDMYLGICVAKLGLEVTHAPGFHQARPVDYSPEYLKSHEAVSFHKHYMVDPVDIYKQWFETEDTLANRTKQLRVEL</sequence>
<keyword evidence="8" id="KW-0472">Membrane</keyword>
<protein>
    <recommendedName>
        <fullName evidence="11">Fringe-like glycosyltransferase domain-containing protein</fullName>
    </recommendedName>
</protein>
<evidence type="ECO:0000256" key="3">
    <source>
        <dbReference type="ARBA" id="ARBA00022676"/>
    </source>
</evidence>
<evidence type="ECO:0000256" key="7">
    <source>
        <dbReference type="ARBA" id="ARBA00022989"/>
    </source>
</evidence>
<evidence type="ECO:0000256" key="4">
    <source>
        <dbReference type="ARBA" id="ARBA00022679"/>
    </source>
</evidence>
<evidence type="ECO:0000259" key="11">
    <source>
        <dbReference type="Pfam" id="PF02434"/>
    </source>
</evidence>
<feature type="signal peptide" evidence="10">
    <location>
        <begin position="1"/>
        <end position="15"/>
    </location>
</feature>
<dbReference type="FunFam" id="3.90.550.50:FF:000008">
    <property type="entry name" value="Beta-1,3-glucosyltransferase"/>
    <property type="match status" value="1"/>
</dbReference>
<name>A0A9N9TPW5_PHYSR</name>
<feature type="chain" id="PRO_5040455944" description="Fringe-like glycosyltransferase domain-containing protein" evidence="10">
    <location>
        <begin position="16"/>
        <end position="462"/>
    </location>
</feature>
<feature type="domain" description="Fringe-like glycosyltransferase" evidence="11">
    <location>
        <begin position="232"/>
        <end position="440"/>
    </location>
</feature>
<dbReference type="GO" id="GO:0012505">
    <property type="term" value="C:endomembrane system"/>
    <property type="evidence" value="ECO:0007669"/>
    <property type="project" value="UniProtKB-SubCell"/>
</dbReference>
<evidence type="ECO:0000313" key="12">
    <source>
        <dbReference type="EMBL" id="CAG9860838.1"/>
    </source>
</evidence>
<evidence type="ECO:0000256" key="9">
    <source>
        <dbReference type="ARBA" id="ARBA00037847"/>
    </source>
</evidence>
<keyword evidence="5" id="KW-0812">Transmembrane</keyword>
<dbReference type="Pfam" id="PF02434">
    <property type="entry name" value="Fringe"/>
    <property type="match status" value="2"/>
</dbReference>
<dbReference type="Proteomes" id="UP001153712">
    <property type="component" value="Chromosome 3"/>
</dbReference>
<dbReference type="Gene3D" id="3.90.550.50">
    <property type="match status" value="2"/>
</dbReference>